<evidence type="ECO:0000313" key="1">
    <source>
        <dbReference type="EMBL" id="MBZ4033599.1"/>
    </source>
</evidence>
<protein>
    <submittedName>
        <fullName evidence="1">Uncharacterized protein</fullName>
    </submittedName>
</protein>
<dbReference type="Gene3D" id="3.40.50.2000">
    <property type="entry name" value="Glycogen Phosphorylase B"/>
    <property type="match status" value="2"/>
</dbReference>
<dbReference type="RefSeq" id="WP_223704415.1">
    <property type="nucleotide sequence ID" value="NZ_JAINUY010000001.1"/>
</dbReference>
<organism evidence="1 2">
    <name type="scientific">Flavobacterium potami</name>
    <dbReference type="NCBI Taxonomy" id="2872310"/>
    <lineage>
        <taxon>Bacteria</taxon>
        <taxon>Pseudomonadati</taxon>
        <taxon>Bacteroidota</taxon>
        <taxon>Flavobacteriia</taxon>
        <taxon>Flavobacteriales</taxon>
        <taxon>Flavobacteriaceae</taxon>
        <taxon>Flavobacterium</taxon>
    </lineage>
</organism>
<dbReference type="EMBL" id="JAINUY010000001">
    <property type="protein sequence ID" value="MBZ4033599.1"/>
    <property type="molecule type" value="Genomic_DNA"/>
</dbReference>
<keyword evidence="2" id="KW-1185">Reference proteome</keyword>
<dbReference type="AlphaFoldDB" id="A0A9X1H604"/>
<name>A0A9X1H604_9FLAO</name>
<comment type="caution">
    <text evidence="1">The sequence shown here is derived from an EMBL/GenBank/DDBJ whole genome shotgun (WGS) entry which is preliminary data.</text>
</comment>
<accession>A0A9X1H604</accession>
<dbReference type="SUPFAM" id="SSF53756">
    <property type="entry name" value="UDP-Glycosyltransferase/glycogen phosphorylase"/>
    <property type="match status" value="1"/>
</dbReference>
<reference evidence="1 2" key="1">
    <citation type="journal article" date="2023" name="Antonie Van Leeuwenhoek">
        <title>Flavobacterium potami sp. nov., a multi-metal resistance genes harbouring bacterium isolated from shallow river silt.</title>
        <authorList>
            <person name="Li S."/>
            <person name="Mao S."/>
            <person name="Mu W."/>
            <person name="Guo B."/>
            <person name="Li C."/>
            <person name="Zhu Q."/>
            <person name="Hou X."/>
            <person name="Zhao Y."/>
            <person name="Wei S."/>
            <person name="Liu H."/>
            <person name="Liu A."/>
        </authorList>
    </citation>
    <scope>NUCLEOTIDE SEQUENCE [LARGE SCALE GENOMIC DNA]</scope>
    <source>
        <strain evidence="1 2">17A</strain>
    </source>
</reference>
<proteinExistence type="predicted"/>
<evidence type="ECO:0000313" key="2">
    <source>
        <dbReference type="Proteomes" id="UP001139366"/>
    </source>
</evidence>
<sequence>MDILFICGSAEIGNDGVGDYTRRLCGKLIKSGHKAQILALCDQIIYYCTESQVVEDTPVTVHRIPSSTPNKQRLVWLQAILKDFEPDWISLQYVPYSFNPKGLPFWLPSYLKKIRGNHKWHVMFHELWLGIDTESSIKHKCIGRLQQLIARKIIENTKTHFINTQNKLYQFFLQSQNINAEILPICGNIPLTAIKKDTREFEQFVLFGTIHNGAPFEDFIEDLMNNSNQFNKPIKFVFIGKNGPELAHYTMVLESYNIRYEVLGVQSEYVISQVLSNSDFGISTTPYYQSEKSGVFAAYKEHQINAICVSREWTPTKGQYNIPNIIKYEKNNLKLNPVAVQGFDLNSVANQFIKSISVS</sequence>
<dbReference type="Proteomes" id="UP001139366">
    <property type="component" value="Unassembled WGS sequence"/>
</dbReference>
<gene>
    <name evidence="1" type="ORF">K6T82_02405</name>
</gene>